<dbReference type="Gene3D" id="1.10.10.10">
    <property type="entry name" value="Winged helix-like DNA-binding domain superfamily/Winged helix DNA-binding domain"/>
    <property type="match status" value="1"/>
</dbReference>
<evidence type="ECO:0000256" key="2">
    <source>
        <dbReference type="ARBA" id="ARBA00023015"/>
    </source>
</evidence>
<evidence type="ECO:0000313" key="7">
    <source>
        <dbReference type="Proteomes" id="UP000655420"/>
    </source>
</evidence>
<evidence type="ECO:0000259" key="5">
    <source>
        <dbReference type="PROSITE" id="PS50931"/>
    </source>
</evidence>
<dbReference type="InterPro" id="IPR036388">
    <property type="entry name" value="WH-like_DNA-bd_sf"/>
</dbReference>
<accession>A0A8J7M8R8</accession>
<dbReference type="Pfam" id="PF03466">
    <property type="entry name" value="LysR_substrate"/>
    <property type="match status" value="1"/>
</dbReference>
<gene>
    <name evidence="6" type="ORF">H0I76_11695</name>
</gene>
<dbReference type="GO" id="GO:0003700">
    <property type="term" value="F:DNA-binding transcription factor activity"/>
    <property type="evidence" value="ECO:0007669"/>
    <property type="project" value="InterPro"/>
</dbReference>
<dbReference type="InterPro" id="IPR058163">
    <property type="entry name" value="LysR-type_TF_proteobact-type"/>
</dbReference>
<comment type="similarity">
    <text evidence="1">Belongs to the LysR transcriptional regulatory family.</text>
</comment>
<evidence type="ECO:0000256" key="1">
    <source>
        <dbReference type="ARBA" id="ARBA00009437"/>
    </source>
</evidence>
<proteinExistence type="inferred from homology"/>
<dbReference type="FunFam" id="1.10.10.10:FF:000001">
    <property type="entry name" value="LysR family transcriptional regulator"/>
    <property type="match status" value="1"/>
</dbReference>
<keyword evidence="4" id="KW-0804">Transcription</keyword>
<keyword evidence="2" id="KW-0805">Transcription regulation</keyword>
<dbReference type="CDD" id="cd08432">
    <property type="entry name" value="PBP2_GcdR_TrpI_HvrB_AmpR_like"/>
    <property type="match status" value="1"/>
</dbReference>
<protein>
    <submittedName>
        <fullName evidence="6">LysR family transcriptional regulator</fullName>
    </submittedName>
</protein>
<sequence length="343" mass="37080">MCSISRAGLPPLLPGAKICHTGPVHQSEPLLYGCRKTIVPDECALPPLNGLRAFAAAGRHLSFRAAADELGVTQGAVAQQVRGLEDHLGLRLFLREARGLAFTEAGRSYHAAISRALAQISEATARLRPAPARVTISVTPTFASKWLIPRLPEFTEVHPEIDLRITATERLSSFHADGVDLAVRQGRPPFGATLRADLLFRQEIIAVCAPHLVEGHELPLDAKGLARMTLLHDTHDLWPGFVSQAFGLDELLAKGHRFSQTSLTLDAALAGQGIALASRFLVQRDLDAGRLIQPIQAMHEGAQSFFLLTLRQETSHAVLAARDWLLSVAAAEGSADSGKRVRQ</sequence>
<dbReference type="PANTHER" id="PTHR30537:SF26">
    <property type="entry name" value="GLYCINE CLEAVAGE SYSTEM TRANSCRIPTIONAL ACTIVATOR"/>
    <property type="match status" value="1"/>
</dbReference>
<dbReference type="SUPFAM" id="SSF53850">
    <property type="entry name" value="Periplasmic binding protein-like II"/>
    <property type="match status" value="1"/>
</dbReference>
<dbReference type="Proteomes" id="UP000655420">
    <property type="component" value="Unassembled WGS sequence"/>
</dbReference>
<dbReference type="InterPro" id="IPR005119">
    <property type="entry name" value="LysR_subst-bd"/>
</dbReference>
<dbReference type="SUPFAM" id="SSF46785">
    <property type="entry name" value="Winged helix' DNA-binding domain"/>
    <property type="match status" value="1"/>
</dbReference>
<dbReference type="Gene3D" id="3.40.190.10">
    <property type="entry name" value="Periplasmic binding protein-like II"/>
    <property type="match status" value="2"/>
</dbReference>
<organism evidence="6 7">
    <name type="scientific">Thermohalobaculum xanthum</name>
    <dbReference type="NCBI Taxonomy" id="2753746"/>
    <lineage>
        <taxon>Bacteria</taxon>
        <taxon>Pseudomonadati</taxon>
        <taxon>Pseudomonadota</taxon>
        <taxon>Alphaproteobacteria</taxon>
        <taxon>Rhodobacterales</taxon>
        <taxon>Paracoccaceae</taxon>
        <taxon>Thermohalobaculum</taxon>
    </lineage>
</organism>
<name>A0A8J7M8R8_9RHOB</name>
<evidence type="ECO:0000313" key="6">
    <source>
        <dbReference type="EMBL" id="MBK0399855.1"/>
    </source>
</evidence>
<keyword evidence="7" id="KW-1185">Reference proteome</keyword>
<comment type="caution">
    <text evidence="6">The sequence shown here is derived from an EMBL/GenBank/DDBJ whole genome shotgun (WGS) entry which is preliminary data.</text>
</comment>
<feature type="domain" description="HTH lysR-type" evidence="5">
    <location>
        <begin position="46"/>
        <end position="103"/>
    </location>
</feature>
<dbReference type="GO" id="GO:0006351">
    <property type="term" value="P:DNA-templated transcription"/>
    <property type="evidence" value="ECO:0007669"/>
    <property type="project" value="TreeGrafter"/>
</dbReference>
<dbReference type="InterPro" id="IPR000847">
    <property type="entry name" value="LysR_HTH_N"/>
</dbReference>
<dbReference type="PRINTS" id="PR00039">
    <property type="entry name" value="HTHLYSR"/>
</dbReference>
<reference evidence="6" key="1">
    <citation type="submission" date="2020-12" db="EMBL/GenBank/DDBJ databases">
        <title>Bacterial taxonomy.</title>
        <authorList>
            <person name="Pan X."/>
        </authorList>
    </citation>
    <scope>NUCLEOTIDE SEQUENCE</scope>
    <source>
        <strain evidence="6">M0105</strain>
    </source>
</reference>
<evidence type="ECO:0000256" key="4">
    <source>
        <dbReference type="ARBA" id="ARBA00023163"/>
    </source>
</evidence>
<evidence type="ECO:0000256" key="3">
    <source>
        <dbReference type="ARBA" id="ARBA00023125"/>
    </source>
</evidence>
<dbReference type="PANTHER" id="PTHR30537">
    <property type="entry name" value="HTH-TYPE TRANSCRIPTIONAL REGULATOR"/>
    <property type="match status" value="1"/>
</dbReference>
<keyword evidence="3" id="KW-0238">DNA-binding</keyword>
<dbReference type="GO" id="GO:0043565">
    <property type="term" value="F:sequence-specific DNA binding"/>
    <property type="evidence" value="ECO:0007669"/>
    <property type="project" value="TreeGrafter"/>
</dbReference>
<dbReference type="EMBL" id="JAEHHL010000006">
    <property type="protein sequence ID" value="MBK0399855.1"/>
    <property type="molecule type" value="Genomic_DNA"/>
</dbReference>
<dbReference type="InterPro" id="IPR036390">
    <property type="entry name" value="WH_DNA-bd_sf"/>
</dbReference>
<dbReference type="AlphaFoldDB" id="A0A8J7M8R8"/>
<dbReference type="Pfam" id="PF00126">
    <property type="entry name" value="HTH_1"/>
    <property type="match status" value="1"/>
</dbReference>
<dbReference type="PROSITE" id="PS50931">
    <property type="entry name" value="HTH_LYSR"/>
    <property type="match status" value="1"/>
</dbReference>